<keyword evidence="2" id="KW-1003">Cell membrane</keyword>
<evidence type="ECO:0000256" key="9">
    <source>
        <dbReference type="ARBA" id="ARBA00029447"/>
    </source>
</evidence>
<keyword evidence="5 11" id="KW-0812">Transmembrane</keyword>
<dbReference type="GO" id="GO:0007165">
    <property type="term" value="P:signal transduction"/>
    <property type="evidence" value="ECO:0007669"/>
    <property type="project" value="UniProtKB-KW"/>
</dbReference>
<dbReference type="GO" id="GO:0006935">
    <property type="term" value="P:chemotaxis"/>
    <property type="evidence" value="ECO:0007669"/>
    <property type="project" value="UniProtKB-KW"/>
</dbReference>
<evidence type="ECO:0000256" key="10">
    <source>
        <dbReference type="PROSITE-ProRule" id="PRU00284"/>
    </source>
</evidence>
<evidence type="ECO:0000256" key="3">
    <source>
        <dbReference type="ARBA" id="ARBA00022481"/>
    </source>
</evidence>
<dbReference type="Pfam" id="PF00672">
    <property type="entry name" value="HAMP"/>
    <property type="match status" value="1"/>
</dbReference>
<comment type="caution">
    <text evidence="14">The sequence shown here is derived from an EMBL/GenBank/DDBJ whole genome shotgun (WGS) entry which is preliminary data.</text>
</comment>
<dbReference type="SUPFAM" id="SSF58104">
    <property type="entry name" value="Methyl-accepting chemotaxis protein (MCP) signaling domain"/>
    <property type="match status" value="1"/>
</dbReference>
<evidence type="ECO:0000256" key="5">
    <source>
        <dbReference type="ARBA" id="ARBA00022692"/>
    </source>
</evidence>
<gene>
    <name evidence="14" type="ORF">D8M03_11765</name>
</gene>
<reference evidence="14 15" key="1">
    <citation type="journal article" date="2016" name="Antonie Van Leeuwenhoek">
        <title>Lysinibacillus endophyticus sp. nov., an indole-3-acetic acid producing endophytic bacterium isolated from corn root (Zea mays cv. Xinken-5).</title>
        <authorList>
            <person name="Yu J."/>
            <person name="Guan X."/>
            <person name="Liu C."/>
            <person name="Xiang W."/>
            <person name="Yu Z."/>
            <person name="Liu X."/>
            <person name="Wang G."/>
        </authorList>
    </citation>
    <scope>NUCLEOTIDE SEQUENCE [LARGE SCALE GENOMIC DNA]</scope>
    <source>
        <strain evidence="14 15">DSM 100506</strain>
    </source>
</reference>
<dbReference type="InterPro" id="IPR033479">
    <property type="entry name" value="dCache_1"/>
</dbReference>
<evidence type="ECO:0000256" key="1">
    <source>
        <dbReference type="ARBA" id="ARBA00004651"/>
    </source>
</evidence>
<dbReference type="AlphaFoldDB" id="A0A494YZ56"/>
<dbReference type="CDD" id="cd12913">
    <property type="entry name" value="PDC1_MCP_like"/>
    <property type="match status" value="1"/>
</dbReference>
<sequence>MKTSIRWRIIAIVLVIIVLGLGLLSSISSYIISSKSEESVIESSEVVVTGLSNNITTFLNGYENSLLKLANSPDTIEFYKKSSTYNDAQDRIYRAGLADYLSIYKAASGIYFSTGDYTIIEPHFEGINDIDIKSRDWYKNAIDNEGQFVWSEPYIDSVSNHYAITGSVTVKDGNQVIGVLGVDIQLEQLTEMVSSTKLGYNGYPLIVDEKGTALVHPTQSGENLQSLNYVNKMLSDTVTTNHFNDEIDEKESVIVFNKIPDLGWYVGAVYDVKEVQGLARDMVQVIILIAVTILIITFVILYFLITRTLKPIHHLGELMEEVAQGDLTVQIDINSKDEIGQLANYFNAMVQQMKSILTIVQESSNHVEERSQQLSALAEETSASSNEVAKAVNDIAIGATSSSENADAVMESSVKLGDRINGMQQQSNALHDITIQAGKLNIIGEEKMENLLDSFDLSKQDLLNMAQAVQTLEVKVEAIGSVMNTISEISSQTNLLALNASIEAARAGEHGKGFAVVAEEVRKLAEQSKVATEQVKTTIQELQSEAQVVTSQMSEMQTTFQNQGVVVEETGILFGNLTELVNNMEETFKNVSTEIEGIIKYKDRVVATIQQMTITAQSSAAACEEVSASSDEQLHAIQSVALASEELNSLSTELSIAASKFKL</sequence>
<dbReference type="OrthoDB" id="9760371at2"/>
<accession>A0A494YZ56</accession>
<dbReference type="InterPro" id="IPR029151">
    <property type="entry name" value="Sensor-like_sf"/>
</dbReference>
<dbReference type="CDD" id="cd06225">
    <property type="entry name" value="HAMP"/>
    <property type="match status" value="1"/>
</dbReference>
<organism evidence="14 15">
    <name type="scientific">Ureibacillus endophyticus</name>
    <dbReference type="NCBI Taxonomy" id="1978490"/>
    <lineage>
        <taxon>Bacteria</taxon>
        <taxon>Bacillati</taxon>
        <taxon>Bacillota</taxon>
        <taxon>Bacilli</taxon>
        <taxon>Bacillales</taxon>
        <taxon>Caryophanaceae</taxon>
        <taxon>Ureibacillus</taxon>
    </lineage>
</organism>
<keyword evidence="3" id="KW-0488">Methylation</keyword>
<evidence type="ECO:0000259" key="12">
    <source>
        <dbReference type="PROSITE" id="PS50111"/>
    </source>
</evidence>
<dbReference type="InterPro" id="IPR003660">
    <property type="entry name" value="HAMP_dom"/>
</dbReference>
<evidence type="ECO:0000256" key="8">
    <source>
        <dbReference type="ARBA" id="ARBA00023224"/>
    </source>
</evidence>
<name>A0A494YZ56_9BACL</name>
<dbReference type="InterPro" id="IPR004089">
    <property type="entry name" value="MCPsignal_dom"/>
</dbReference>
<dbReference type="CDD" id="cd12912">
    <property type="entry name" value="PDC2_MCP_like"/>
    <property type="match status" value="1"/>
</dbReference>
<evidence type="ECO:0000256" key="2">
    <source>
        <dbReference type="ARBA" id="ARBA00022475"/>
    </source>
</evidence>
<evidence type="ECO:0000256" key="11">
    <source>
        <dbReference type="SAM" id="Phobius"/>
    </source>
</evidence>
<dbReference type="SMART" id="SM00304">
    <property type="entry name" value="HAMP"/>
    <property type="match status" value="1"/>
</dbReference>
<keyword evidence="7 11" id="KW-0472">Membrane</keyword>
<proteinExistence type="inferred from homology"/>
<dbReference type="EMBL" id="RBZN01000029">
    <property type="protein sequence ID" value="RKQ15495.1"/>
    <property type="molecule type" value="Genomic_DNA"/>
</dbReference>
<dbReference type="SUPFAM" id="SSF103190">
    <property type="entry name" value="Sensory domain-like"/>
    <property type="match status" value="1"/>
</dbReference>
<protein>
    <submittedName>
        <fullName evidence="14">Methyl-accepting chemotaxis protein</fullName>
    </submittedName>
</protein>
<dbReference type="Proteomes" id="UP000272238">
    <property type="component" value="Unassembled WGS sequence"/>
</dbReference>
<feature type="domain" description="HAMP" evidence="13">
    <location>
        <begin position="306"/>
        <end position="358"/>
    </location>
</feature>
<feature type="domain" description="Methyl-accepting transducer" evidence="12">
    <location>
        <begin position="377"/>
        <end position="627"/>
    </location>
</feature>
<evidence type="ECO:0000313" key="15">
    <source>
        <dbReference type="Proteomes" id="UP000272238"/>
    </source>
</evidence>
<dbReference type="PROSITE" id="PS50885">
    <property type="entry name" value="HAMP"/>
    <property type="match status" value="1"/>
</dbReference>
<dbReference type="SMART" id="SM00283">
    <property type="entry name" value="MA"/>
    <property type="match status" value="1"/>
</dbReference>
<comment type="subcellular location">
    <subcellularLocation>
        <location evidence="1">Cell membrane</location>
        <topology evidence="1">Multi-pass membrane protein</topology>
    </subcellularLocation>
</comment>
<keyword evidence="6 11" id="KW-1133">Transmembrane helix</keyword>
<dbReference type="Gene3D" id="1.10.287.950">
    <property type="entry name" value="Methyl-accepting chemotaxis protein"/>
    <property type="match status" value="1"/>
</dbReference>
<comment type="similarity">
    <text evidence="9">Belongs to the methyl-accepting chemotaxis (MCP) protein family.</text>
</comment>
<evidence type="ECO:0000313" key="14">
    <source>
        <dbReference type="EMBL" id="RKQ15495.1"/>
    </source>
</evidence>
<keyword evidence="4" id="KW-0145">Chemotaxis</keyword>
<evidence type="ECO:0000256" key="4">
    <source>
        <dbReference type="ARBA" id="ARBA00022500"/>
    </source>
</evidence>
<keyword evidence="8 10" id="KW-0807">Transducer</keyword>
<evidence type="ECO:0000259" key="13">
    <source>
        <dbReference type="PROSITE" id="PS50885"/>
    </source>
</evidence>
<dbReference type="Pfam" id="PF00015">
    <property type="entry name" value="MCPsignal"/>
    <property type="match status" value="1"/>
</dbReference>
<dbReference type="Gene3D" id="3.30.450.20">
    <property type="entry name" value="PAS domain"/>
    <property type="match status" value="1"/>
</dbReference>
<evidence type="ECO:0000256" key="6">
    <source>
        <dbReference type="ARBA" id="ARBA00022989"/>
    </source>
</evidence>
<dbReference type="PANTHER" id="PTHR32089">
    <property type="entry name" value="METHYL-ACCEPTING CHEMOTAXIS PROTEIN MCPB"/>
    <property type="match status" value="1"/>
</dbReference>
<dbReference type="GO" id="GO:0005886">
    <property type="term" value="C:plasma membrane"/>
    <property type="evidence" value="ECO:0007669"/>
    <property type="project" value="UniProtKB-SubCell"/>
</dbReference>
<dbReference type="Pfam" id="PF02743">
    <property type="entry name" value="dCache_1"/>
    <property type="match status" value="1"/>
</dbReference>
<dbReference type="PROSITE" id="PS50111">
    <property type="entry name" value="CHEMOTAXIS_TRANSDUC_2"/>
    <property type="match status" value="1"/>
</dbReference>
<dbReference type="PANTHER" id="PTHR32089:SF114">
    <property type="entry name" value="METHYL-ACCEPTING CHEMOTAXIS PROTEIN MCPB"/>
    <property type="match status" value="1"/>
</dbReference>
<evidence type="ECO:0000256" key="7">
    <source>
        <dbReference type="ARBA" id="ARBA00023136"/>
    </source>
</evidence>
<feature type="transmembrane region" description="Helical" evidence="11">
    <location>
        <begin position="282"/>
        <end position="305"/>
    </location>
</feature>
<dbReference type="RefSeq" id="WP_121214980.1">
    <property type="nucleotide sequence ID" value="NZ_JAMYWW010000001.1"/>
</dbReference>
<keyword evidence="15" id="KW-1185">Reference proteome</keyword>